<evidence type="ECO:0000256" key="7">
    <source>
        <dbReference type="ARBA" id="ARBA00024343"/>
    </source>
</evidence>
<dbReference type="STRING" id="3818.A0A445EH58"/>
<reference evidence="10 11" key="1">
    <citation type="submission" date="2019-01" db="EMBL/GenBank/DDBJ databases">
        <title>Sequencing of cultivated peanut Arachis hypogaea provides insights into genome evolution and oil improvement.</title>
        <authorList>
            <person name="Chen X."/>
        </authorList>
    </citation>
    <scope>NUCLEOTIDE SEQUENCE [LARGE SCALE GENOMIC DNA]</scope>
    <source>
        <strain evidence="11">cv. Fuhuasheng</strain>
        <tissue evidence="10">Leaves</tissue>
    </source>
</reference>
<evidence type="ECO:0000256" key="6">
    <source>
        <dbReference type="ARBA" id="ARBA00023242"/>
    </source>
</evidence>
<dbReference type="Gramene" id="arahy.Tifrunner.gnm2.ann2.Ah02g064000.1">
    <property type="protein sequence ID" value="arahy.Tifrunner.gnm2.ann2.Ah02g064000.1-CDS-1"/>
    <property type="gene ID" value="arahy.Tifrunner.gnm2.ann2.Ah02g064000"/>
</dbReference>
<proteinExistence type="inferred from homology"/>
<name>A0A445EH58_ARAHY</name>
<dbReference type="PROSITE" id="PS51032">
    <property type="entry name" value="AP2_ERF"/>
    <property type="match status" value="1"/>
</dbReference>
<dbReference type="PANTHER" id="PTHR31985:SF300">
    <property type="entry name" value="ETHYLENE-RESPONSIVE TRANSCRIPTION FACTOR ERF035"/>
    <property type="match status" value="1"/>
</dbReference>
<evidence type="ECO:0000256" key="3">
    <source>
        <dbReference type="ARBA" id="ARBA00023125"/>
    </source>
</evidence>
<dbReference type="InterPro" id="IPR051032">
    <property type="entry name" value="AP2/ERF_TF_ERF_subfamily"/>
</dbReference>
<dbReference type="InterPro" id="IPR016177">
    <property type="entry name" value="DNA-bd_dom_sf"/>
</dbReference>
<feature type="region of interest" description="Disordered" evidence="8">
    <location>
        <begin position="1"/>
        <end position="70"/>
    </location>
</feature>
<dbReference type="InterPro" id="IPR036955">
    <property type="entry name" value="AP2/ERF_dom_sf"/>
</dbReference>
<dbReference type="OrthoDB" id="1932364at2759"/>
<keyword evidence="6" id="KW-0539">Nucleus</keyword>
<dbReference type="SUPFAM" id="SSF54171">
    <property type="entry name" value="DNA-binding domain"/>
    <property type="match status" value="1"/>
</dbReference>
<keyword evidence="2" id="KW-0805">Transcription regulation</keyword>
<comment type="caution">
    <text evidence="10">The sequence shown here is derived from an EMBL/GenBank/DDBJ whole genome shotgun (WGS) entry which is preliminary data.</text>
</comment>
<dbReference type="SMR" id="A0A445EH58"/>
<dbReference type="Pfam" id="PF00847">
    <property type="entry name" value="AP2"/>
    <property type="match status" value="1"/>
</dbReference>
<dbReference type="FunFam" id="3.30.730.10:FF:000001">
    <property type="entry name" value="Ethylene-responsive transcription factor 2"/>
    <property type="match status" value="1"/>
</dbReference>
<feature type="region of interest" description="Disordered" evidence="8">
    <location>
        <begin position="165"/>
        <end position="204"/>
    </location>
</feature>
<protein>
    <recommendedName>
        <fullName evidence="9">AP2/ERF domain-containing protein</fullName>
    </recommendedName>
</protein>
<keyword evidence="11" id="KW-1185">Reference proteome</keyword>
<keyword evidence="3" id="KW-0238">DNA-binding</keyword>
<dbReference type="Proteomes" id="UP000289738">
    <property type="component" value="Chromosome A02"/>
</dbReference>
<dbReference type="GO" id="GO:0003677">
    <property type="term" value="F:DNA binding"/>
    <property type="evidence" value="ECO:0007669"/>
    <property type="project" value="UniProtKB-KW"/>
</dbReference>
<sequence length="241" mass="26433">MEASLSLSISNNLQNQNMETSSNDAPSPHQVEHNNTSTTSSSTEEEEQLAGKSKKRKRSSSSNSCCRESEEHATYRGVRMRNWGKWVSEIRQPKKKNRIWLGTYPTAEMAARAHDVAALAIKGDSAFLNFPQLASLLPRPATTSPKDIQVAAAIAANDTAFQFHQPPPSSFPSSSSSSSSSSQSSQERDDDTCDDDGALFDLPDLFPADEDGLCSYASSSSSSSWQFRIEDPLLFFAFDNY</sequence>
<evidence type="ECO:0000256" key="8">
    <source>
        <dbReference type="SAM" id="MobiDB-lite"/>
    </source>
</evidence>
<dbReference type="PANTHER" id="PTHR31985">
    <property type="entry name" value="ETHYLENE-RESPONSIVE TRANSCRIPTION FACTOR ERF042-RELATED"/>
    <property type="match status" value="1"/>
</dbReference>
<dbReference type="AlphaFoldDB" id="A0A445EH58"/>
<evidence type="ECO:0000256" key="1">
    <source>
        <dbReference type="ARBA" id="ARBA00004123"/>
    </source>
</evidence>
<evidence type="ECO:0000313" key="11">
    <source>
        <dbReference type="Proteomes" id="UP000289738"/>
    </source>
</evidence>
<evidence type="ECO:0000259" key="9">
    <source>
        <dbReference type="PROSITE" id="PS51032"/>
    </source>
</evidence>
<dbReference type="EMBL" id="SDMP01000002">
    <property type="protein sequence ID" value="RYR74775.1"/>
    <property type="molecule type" value="Genomic_DNA"/>
</dbReference>
<comment type="similarity">
    <text evidence="7">Belongs to the AP2/ERF transcription factor family. ERF subfamily.</text>
</comment>
<evidence type="ECO:0000256" key="2">
    <source>
        <dbReference type="ARBA" id="ARBA00023015"/>
    </source>
</evidence>
<dbReference type="PRINTS" id="PR00367">
    <property type="entry name" value="ETHRSPELEMNT"/>
</dbReference>
<dbReference type="GO" id="GO:0005634">
    <property type="term" value="C:nucleus"/>
    <property type="evidence" value="ECO:0007669"/>
    <property type="project" value="UniProtKB-SubCell"/>
</dbReference>
<evidence type="ECO:0000313" key="10">
    <source>
        <dbReference type="EMBL" id="RYR74775.1"/>
    </source>
</evidence>
<evidence type="ECO:0000256" key="5">
    <source>
        <dbReference type="ARBA" id="ARBA00023163"/>
    </source>
</evidence>
<feature type="domain" description="AP2/ERF" evidence="9">
    <location>
        <begin position="74"/>
        <end position="131"/>
    </location>
</feature>
<feature type="compositionally biased region" description="Acidic residues" evidence="8">
    <location>
        <begin position="188"/>
        <end position="198"/>
    </location>
</feature>
<comment type="subcellular location">
    <subcellularLocation>
        <location evidence="1">Nucleus</location>
    </subcellularLocation>
</comment>
<dbReference type="SMART" id="SM00380">
    <property type="entry name" value="AP2"/>
    <property type="match status" value="1"/>
</dbReference>
<feature type="compositionally biased region" description="Low complexity" evidence="8">
    <location>
        <begin position="1"/>
        <end position="17"/>
    </location>
</feature>
<accession>A0A445EH58</accession>
<evidence type="ECO:0000256" key="4">
    <source>
        <dbReference type="ARBA" id="ARBA00023159"/>
    </source>
</evidence>
<dbReference type="CDD" id="cd00018">
    <property type="entry name" value="AP2"/>
    <property type="match status" value="1"/>
</dbReference>
<dbReference type="Gene3D" id="3.30.730.10">
    <property type="entry name" value="AP2/ERF domain"/>
    <property type="match status" value="1"/>
</dbReference>
<dbReference type="InterPro" id="IPR001471">
    <property type="entry name" value="AP2/ERF_dom"/>
</dbReference>
<dbReference type="GO" id="GO:0003700">
    <property type="term" value="F:DNA-binding transcription factor activity"/>
    <property type="evidence" value="ECO:0007669"/>
    <property type="project" value="InterPro"/>
</dbReference>
<keyword evidence="4" id="KW-0010">Activator</keyword>
<gene>
    <name evidence="10" type="ORF">Ahy_A02g009492</name>
</gene>
<feature type="compositionally biased region" description="Low complexity" evidence="8">
    <location>
        <begin position="171"/>
        <end position="185"/>
    </location>
</feature>
<keyword evidence="5" id="KW-0804">Transcription</keyword>
<organism evidence="10 11">
    <name type="scientific">Arachis hypogaea</name>
    <name type="common">Peanut</name>
    <dbReference type="NCBI Taxonomy" id="3818"/>
    <lineage>
        <taxon>Eukaryota</taxon>
        <taxon>Viridiplantae</taxon>
        <taxon>Streptophyta</taxon>
        <taxon>Embryophyta</taxon>
        <taxon>Tracheophyta</taxon>
        <taxon>Spermatophyta</taxon>
        <taxon>Magnoliopsida</taxon>
        <taxon>eudicotyledons</taxon>
        <taxon>Gunneridae</taxon>
        <taxon>Pentapetalae</taxon>
        <taxon>rosids</taxon>
        <taxon>fabids</taxon>
        <taxon>Fabales</taxon>
        <taxon>Fabaceae</taxon>
        <taxon>Papilionoideae</taxon>
        <taxon>50 kb inversion clade</taxon>
        <taxon>dalbergioids sensu lato</taxon>
        <taxon>Dalbergieae</taxon>
        <taxon>Pterocarpus clade</taxon>
        <taxon>Arachis</taxon>
    </lineage>
</organism>